<keyword evidence="2" id="KW-1185">Reference proteome</keyword>
<evidence type="ECO:0000313" key="1">
    <source>
        <dbReference type="EMBL" id="AYF97353.1"/>
    </source>
</evidence>
<dbReference type="KEGG" id="lyd:D7I47_03180"/>
<dbReference type="EMBL" id="CP032630">
    <property type="protein sequence ID" value="AYF97353.1"/>
    <property type="molecule type" value="Genomic_DNA"/>
</dbReference>
<dbReference type="OrthoDB" id="5178565at2"/>
<evidence type="ECO:0000313" key="2">
    <source>
        <dbReference type="Proteomes" id="UP000278886"/>
    </source>
</evidence>
<accession>A0A387B4K4</accession>
<dbReference type="Proteomes" id="UP000278886">
    <property type="component" value="Chromosome"/>
</dbReference>
<sequence length="165" mass="17132">MSDLWRELPLFGRARVDESGVTPGWDAELAQLREAARVALEAHPDAAAAEAFEAALAPGRPARGGRPRPAKLPELDRAVYAYLDLCARIGHEPELPVRAGGAVALGRAASAPVAIRAVIAGHALRATDAGWEFGRGPVLEDTAAALLEFLGGRSLVAPHPAPASG</sequence>
<organism evidence="1 2">
    <name type="scientific">Protaetiibacter intestinalis</name>
    <dbReference type="NCBI Taxonomy" id="2419774"/>
    <lineage>
        <taxon>Bacteria</taxon>
        <taxon>Bacillati</taxon>
        <taxon>Actinomycetota</taxon>
        <taxon>Actinomycetes</taxon>
        <taxon>Micrococcales</taxon>
        <taxon>Microbacteriaceae</taxon>
        <taxon>Protaetiibacter</taxon>
    </lineage>
</organism>
<name>A0A387B4K4_9MICO</name>
<gene>
    <name evidence="1" type="ORF">D7I47_03180</name>
</gene>
<protein>
    <submittedName>
        <fullName evidence="1">Uncharacterized protein</fullName>
    </submittedName>
</protein>
<proteinExistence type="predicted"/>
<dbReference type="AlphaFoldDB" id="A0A387B4K4"/>
<reference evidence="2" key="1">
    <citation type="submission" date="2018-09" db="EMBL/GenBank/DDBJ databases">
        <title>Genome sequencing of strain 2DFWR-13.</title>
        <authorList>
            <person name="Heo J."/>
            <person name="Kim S.-J."/>
            <person name="Kwon S.-W."/>
        </authorList>
    </citation>
    <scope>NUCLEOTIDE SEQUENCE [LARGE SCALE GENOMIC DNA]</scope>
    <source>
        <strain evidence="2">2DFWR-13</strain>
    </source>
</reference>
<dbReference type="RefSeq" id="WP_120761704.1">
    <property type="nucleotide sequence ID" value="NZ_CP032630.1"/>
</dbReference>